<accession>A0A6J6MQ79</accession>
<protein>
    <submittedName>
        <fullName evidence="2">Unannotated protein</fullName>
    </submittedName>
</protein>
<gene>
    <name evidence="2" type="ORF">UFOPK2334_00852</name>
    <name evidence="3" type="ORF">UFOPK2870_00402</name>
    <name evidence="1" type="ORF">UFOPK4179_01069</name>
    <name evidence="4" type="ORF">UFOPK4293_01397</name>
</gene>
<reference evidence="2" key="1">
    <citation type="submission" date="2020-05" db="EMBL/GenBank/DDBJ databases">
        <authorList>
            <person name="Chiriac C."/>
            <person name="Salcher M."/>
            <person name="Ghai R."/>
            <person name="Kavagutti S V."/>
        </authorList>
    </citation>
    <scope>NUCLEOTIDE SEQUENCE</scope>
</reference>
<organism evidence="2">
    <name type="scientific">freshwater metagenome</name>
    <dbReference type="NCBI Taxonomy" id="449393"/>
    <lineage>
        <taxon>unclassified sequences</taxon>
        <taxon>metagenomes</taxon>
        <taxon>ecological metagenomes</taxon>
    </lineage>
</organism>
<name>A0A6J6MQ79_9ZZZZ</name>
<dbReference type="EMBL" id="CAEZZL010000018">
    <property type="protein sequence ID" value="CAB4757103.1"/>
    <property type="molecule type" value="Genomic_DNA"/>
</dbReference>
<evidence type="ECO:0000313" key="3">
    <source>
        <dbReference type="EMBL" id="CAB4757103.1"/>
    </source>
</evidence>
<sequence length="86" mass="9292">MGSPAYALAVRTLTKKDIETLMSTYDADPVGSLCVAIGAMLGESITQWSDLMTHLPPSLAQSPELSRQDIAAMDSLVKLLVERRTL</sequence>
<dbReference type="AlphaFoldDB" id="A0A6J6MQ79"/>
<evidence type="ECO:0000313" key="1">
    <source>
        <dbReference type="EMBL" id="CAB4368271.1"/>
    </source>
</evidence>
<dbReference type="EMBL" id="CAETWZ010000116">
    <property type="protein sequence ID" value="CAB4368271.1"/>
    <property type="molecule type" value="Genomic_DNA"/>
</dbReference>
<dbReference type="EMBL" id="CAEZXA010000065">
    <property type="protein sequence ID" value="CAB4676237.1"/>
    <property type="molecule type" value="Genomic_DNA"/>
</dbReference>
<evidence type="ECO:0000313" key="4">
    <source>
        <dbReference type="EMBL" id="CAB5055660.1"/>
    </source>
</evidence>
<proteinExistence type="predicted"/>
<dbReference type="EMBL" id="CAFBQH010000105">
    <property type="protein sequence ID" value="CAB5055660.1"/>
    <property type="molecule type" value="Genomic_DNA"/>
</dbReference>
<evidence type="ECO:0000313" key="2">
    <source>
        <dbReference type="EMBL" id="CAB4676237.1"/>
    </source>
</evidence>